<dbReference type="KEGG" id="cpre:Csp1_22930"/>
<gene>
    <name evidence="3" type="ORF">Csp1_22930</name>
</gene>
<dbReference type="Gene3D" id="3.40.50.1400">
    <property type="match status" value="1"/>
</dbReference>
<evidence type="ECO:0008006" key="5">
    <source>
        <dbReference type="Google" id="ProtNLM"/>
    </source>
</evidence>
<evidence type="ECO:0000256" key="2">
    <source>
        <dbReference type="ARBA" id="ARBA00023239"/>
    </source>
</evidence>
<dbReference type="InterPro" id="IPR050963">
    <property type="entry name" value="Sirohydro_Cobaltochel/CbiX"/>
</dbReference>
<dbReference type="InterPro" id="IPR002762">
    <property type="entry name" value="CbiX-like"/>
</dbReference>
<dbReference type="CDD" id="cd03416">
    <property type="entry name" value="CbiX_SirB_N"/>
    <property type="match status" value="1"/>
</dbReference>
<keyword evidence="4" id="KW-1185">Reference proteome</keyword>
<evidence type="ECO:0000313" key="3">
    <source>
        <dbReference type="EMBL" id="AWT27043.1"/>
    </source>
</evidence>
<dbReference type="EMBL" id="CP024988">
    <property type="protein sequence ID" value="AWT27043.1"/>
    <property type="molecule type" value="Genomic_DNA"/>
</dbReference>
<organism evidence="3 4">
    <name type="scientific">Corynebacterium provencense</name>
    <dbReference type="NCBI Taxonomy" id="1737425"/>
    <lineage>
        <taxon>Bacteria</taxon>
        <taxon>Bacillati</taxon>
        <taxon>Actinomycetota</taxon>
        <taxon>Actinomycetes</taxon>
        <taxon>Mycobacteriales</taxon>
        <taxon>Corynebacteriaceae</taxon>
        <taxon>Corynebacterium</taxon>
    </lineage>
</organism>
<dbReference type="PANTHER" id="PTHR33542">
    <property type="entry name" value="SIROHYDROCHLORIN FERROCHELATASE, CHLOROPLASTIC"/>
    <property type="match status" value="1"/>
</dbReference>
<accession>A0A2Z3Z0B7</accession>
<dbReference type="SUPFAM" id="SSF53800">
    <property type="entry name" value="Chelatase"/>
    <property type="match status" value="1"/>
</dbReference>
<keyword evidence="1" id="KW-0479">Metal-binding</keyword>
<dbReference type="GO" id="GO:0016829">
    <property type="term" value="F:lyase activity"/>
    <property type="evidence" value="ECO:0007669"/>
    <property type="project" value="UniProtKB-KW"/>
</dbReference>
<evidence type="ECO:0000313" key="4">
    <source>
        <dbReference type="Proteomes" id="UP000247696"/>
    </source>
</evidence>
<keyword evidence="2" id="KW-0456">Lyase</keyword>
<dbReference type="Proteomes" id="UP000247696">
    <property type="component" value="Chromosome"/>
</dbReference>
<name>A0A2Z3Z0B7_9CORY</name>
<dbReference type="AlphaFoldDB" id="A0A2Z3Z0B7"/>
<dbReference type="Pfam" id="PF01903">
    <property type="entry name" value="CbiX"/>
    <property type="match status" value="1"/>
</dbReference>
<proteinExistence type="predicted"/>
<protein>
    <recommendedName>
        <fullName evidence="5">Sirohydrochlorin ferrochelatase</fullName>
    </recommendedName>
</protein>
<dbReference type="STRING" id="1737425.GCA_900049755_01575"/>
<dbReference type="PANTHER" id="PTHR33542:SF5">
    <property type="entry name" value="FERROCHELATASE CHE1"/>
    <property type="match status" value="1"/>
</dbReference>
<dbReference type="GO" id="GO:0046872">
    <property type="term" value="F:metal ion binding"/>
    <property type="evidence" value="ECO:0007669"/>
    <property type="project" value="UniProtKB-KW"/>
</dbReference>
<dbReference type="RefSeq" id="WP_227871057.1">
    <property type="nucleotide sequence ID" value="NZ_CP024988.1"/>
</dbReference>
<reference evidence="4" key="1">
    <citation type="submission" date="2017-11" db="EMBL/GenBank/DDBJ databases">
        <title>Otitis media/interna in a cat caused by the recently described species Corynebacterium provencense.</title>
        <authorList>
            <person name="Kittl S."/>
            <person name="Brodard I."/>
            <person name="Rychener L."/>
            <person name="Jores J."/>
            <person name="Roosje P."/>
            <person name="Gobeli Brawand S."/>
        </authorList>
    </citation>
    <scope>NUCLEOTIDE SEQUENCE [LARGE SCALE GENOMIC DNA]</scope>
    <source>
        <strain evidence="4">17KM38</strain>
    </source>
</reference>
<sequence length="254" mass="25867">MPATLAKDGTDATPVICLAHGSRHPEADAAVARIADAVGESTGVPARAAYLDFSPLTFGAVARDLAEAGYRQVTVVPMLFTRAYHLNNDVPEVLGEAARETGLEFRLADGPGTGDDVAALLASRIPRGTRRYILYSVGSSVAGANETVAGLAVRAGNLAGLEDGDVVALTATGPGNTGPAALLAAVEQAAGSSAAPVHVAPLFTSPGTLWDAAVDVLHGLPRDIPVTTGVPLDTAVVPVVLDRVRAAWAGRPRE</sequence>
<evidence type="ECO:0000256" key="1">
    <source>
        <dbReference type="ARBA" id="ARBA00022723"/>
    </source>
</evidence>